<gene>
    <name evidence="1" type="ORF">ALC62_08050</name>
</gene>
<evidence type="ECO:0000313" key="2">
    <source>
        <dbReference type="Proteomes" id="UP000078542"/>
    </source>
</evidence>
<dbReference type="AlphaFoldDB" id="A0A195CL71"/>
<accession>A0A195CL71</accession>
<name>A0A195CL71_9HYME</name>
<sequence>NCMLVEIQFQCEFSACAGRQLCAIRRSTSAARTIEVSDYNFACISSKTVATQNGLLLSGTANSP</sequence>
<reference evidence="1 2" key="1">
    <citation type="submission" date="2016-03" db="EMBL/GenBank/DDBJ databases">
        <title>Cyphomyrmex costatus WGS genome.</title>
        <authorList>
            <person name="Nygaard S."/>
            <person name="Hu H."/>
            <person name="Boomsma J."/>
            <person name="Zhang G."/>
        </authorList>
    </citation>
    <scope>NUCLEOTIDE SEQUENCE [LARGE SCALE GENOMIC DNA]</scope>
    <source>
        <strain evidence="1">MS0001</strain>
        <tissue evidence="1">Whole body</tissue>
    </source>
</reference>
<evidence type="ECO:0000313" key="1">
    <source>
        <dbReference type="EMBL" id="KYN01207.1"/>
    </source>
</evidence>
<keyword evidence="2" id="KW-1185">Reference proteome</keyword>
<dbReference type="Proteomes" id="UP000078542">
    <property type="component" value="Unassembled WGS sequence"/>
</dbReference>
<dbReference type="EMBL" id="KQ977634">
    <property type="protein sequence ID" value="KYN01207.1"/>
    <property type="molecule type" value="Genomic_DNA"/>
</dbReference>
<protein>
    <submittedName>
        <fullName evidence="1">Uncharacterized protein</fullName>
    </submittedName>
</protein>
<proteinExistence type="predicted"/>
<feature type="non-terminal residue" evidence="1">
    <location>
        <position position="1"/>
    </location>
</feature>
<organism evidence="1 2">
    <name type="scientific">Cyphomyrmex costatus</name>
    <dbReference type="NCBI Taxonomy" id="456900"/>
    <lineage>
        <taxon>Eukaryota</taxon>
        <taxon>Metazoa</taxon>
        <taxon>Ecdysozoa</taxon>
        <taxon>Arthropoda</taxon>
        <taxon>Hexapoda</taxon>
        <taxon>Insecta</taxon>
        <taxon>Pterygota</taxon>
        <taxon>Neoptera</taxon>
        <taxon>Endopterygota</taxon>
        <taxon>Hymenoptera</taxon>
        <taxon>Apocrita</taxon>
        <taxon>Aculeata</taxon>
        <taxon>Formicoidea</taxon>
        <taxon>Formicidae</taxon>
        <taxon>Myrmicinae</taxon>
        <taxon>Cyphomyrmex</taxon>
    </lineage>
</organism>